<dbReference type="AlphaFoldDB" id="A0A5S4FSP6"/>
<keyword evidence="3" id="KW-1185">Reference proteome</keyword>
<evidence type="ECO:0000313" key="2">
    <source>
        <dbReference type="EMBL" id="TMR23698.1"/>
    </source>
</evidence>
<proteinExistence type="predicted"/>
<dbReference type="OrthoDB" id="3475362at2"/>
<dbReference type="Proteomes" id="UP000305238">
    <property type="component" value="Unassembled WGS sequence"/>
</dbReference>
<comment type="caution">
    <text evidence="2">The sequence shown here is derived from an EMBL/GenBank/DDBJ whole genome shotgun (WGS) entry which is preliminary data.</text>
</comment>
<dbReference type="InterPro" id="IPR003018">
    <property type="entry name" value="GAF"/>
</dbReference>
<dbReference type="SUPFAM" id="SSF55781">
    <property type="entry name" value="GAF domain-like"/>
    <property type="match status" value="1"/>
</dbReference>
<protein>
    <submittedName>
        <fullName evidence="2">GAF domain-containing protein</fullName>
    </submittedName>
</protein>
<feature type="domain" description="GAF" evidence="1">
    <location>
        <begin position="24"/>
        <end position="175"/>
    </location>
</feature>
<sequence length="182" mass="18463">MSADQQAMLPEVRNMANGRGAGDGAHQAAGRLAGALRSMAVISRVDGAALMLAAEPSGLRAVGGSTREGLTLQYAQQLVQAGPALDAVSAGHPVAVDDLDGHPDRPGYARLALTAAPVRAVLAVPVHVGGEVVGALNFYQCTPCPWTSRQIALGEHLAETTADLLVRLAARPAAGDGAHGLP</sequence>
<dbReference type="Gene3D" id="3.30.450.40">
    <property type="match status" value="1"/>
</dbReference>
<reference evidence="2 3" key="1">
    <citation type="submission" date="2019-05" db="EMBL/GenBank/DDBJ databases">
        <title>Draft genome sequence of Actinomadura geliboluensis A8036.</title>
        <authorList>
            <person name="Saricaoglu S."/>
            <person name="Isik K."/>
        </authorList>
    </citation>
    <scope>NUCLEOTIDE SEQUENCE [LARGE SCALE GENOMIC DNA]</scope>
    <source>
        <strain evidence="2 3">A8036</strain>
    </source>
</reference>
<name>A0A5S4FSP6_9ACTN</name>
<dbReference type="InterPro" id="IPR029016">
    <property type="entry name" value="GAF-like_dom_sf"/>
</dbReference>
<accession>A0A5S4FSP6</accession>
<organism evidence="2 3">
    <name type="scientific">Actinomadura geliboluensis</name>
    <dbReference type="NCBI Taxonomy" id="882440"/>
    <lineage>
        <taxon>Bacteria</taxon>
        <taxon>Bacillati</taxon>
        <taxon>Actinomycetota</taxon>
        <taxon>Actinomycetes</taxon>
        <taxon>Streptosporangiales</taxon>
        <taxon>Thermomonosporaceae</taxon>
        <taxon>Actinomadura</taxon>
    </lineage>
</organism>
<evidence type="ECO:0000259" key="1">
    <source>
        <dbReference type="SMART" id="SM00065"/>
    </source>
</evidence>
<dbReference type="SMART" id="SM00065">
    <property type="entry name" value="GAF"/>
    <property type="match status" value="1"/>
</dbReference>
<dbReference type="Pfam" id="PF01590">
    <property type="entry name" value="GAF"/>
    <property type="match status" value="1"/>
</dbReference>
<dbReference type="EMBL" id="VCKZ01000677">
    <property type="protein sequence ID" value="TMR23698.1"/>
    <property type="molecule type" value="Genomic_DNA"/>
</dbReference>
<evidence type="ECO:0000313" key="3">
    <source>
        <dbReference type="Proteomes" id="UP000305238"/>
    </source>
</evidence>
<gene>
    <name evidence="2" type="ORF">ETD96_43385</name>
</gene>